<evidence type="ECO:0000313" key="2">
    <source>
        <dbReference type="EMBL" id="SDL28403.1"/>
    </source>
</evidence>
<reference evidence="2 3" key="1">
    <citation type="submission" date="2016-10" db="EMBL/GenBank/DDBJ databases">
        <authorList>
            <person name="de Groot N.N."/>
        </authorList>
    </citation>
    <scope>NUCLEOTIDE SEQUENCE [LARGE SCALE GENOMIC DNA]</scope>
    <source>
        <strain evidence="2 3">CGMCC 4.6533</strain>
    </source>
</reference>
<organism evidence="2 3">
    <name type="scientific">Nonomuraea jiangxiensis</name>
    <dbReference type="NCBI Taxonomy" id="633440"/>
    <lineage>
        <taxon>Bacteria</taxon>
        <taxon>Bacillati</taxon>
        <taxon>Actinomycetota</taxon>
        <taxon>Actinomycetes</taxon>
        <taxon>Streptosporangiales</taxon>
        <taxon>Streptosporangiaceae</taxon>
        <taxon>Nonomuraea</taxon>
    </lineage>
</organism>
<dbReference type="EMBL" id="FNDJ01000024">
    <property type="protein sequence ID" value="SDL28403.1"/>
    <property type="molecule type" value="Genomic_DNA"/>
</dbReference>
<feature type="signal peptide" evidence="1">
    <location>
        <begin position="1"/>
        <end position="26"/>
    </location>
</feature>
<keyword evidence="3" id="KW-1185">Reference proteome</keyword>
<gene>
    <name evidence="2" type="ORF">SAMN05421869_12443</name>
</gene>
<dbReference type="Gene3D" id="2.60.20.10">
    <property type="entry name" value="Crystallins"/>
    <property type="match status" value="1"/>
</dbReference>
<sequence length="176" mass="19264">MIRRLATIAVAVVGGVTLTATPAVQAQTATQTVTFQGRTIDMSRVWATAQVCSVESASQVTCFASEAEYRRTSGLSRGSTGDYRDCPDGYGCIWQGANFQGRRLQFKDKGTHSLSKYSFRDQASSAFNNRSPGHGAFYLIDQKAGRPDPRYMLGTWQYVSNLAKSGWNDRADKVGI</sequence>
<dbReference type="Pfam" id="PF03995">
    <property type="entry name" value="Inhibitor_I36"/>
    <property type="match status" value="1"/>
</dbReference>
<accession>A0A1G9ITZ2</accession>
<dbReference type="Proteomes" id="UP000199202">
    <property type="component" value="Unassembled WGS sequence"/>
</dbReference>
<feature type="chain" id="PRO_5011455763" evidence="1">
    <location>
        <begin position="27"/>
        <end position="176"/>
    </location>
</feature>
<proteinExistence type="predicted"/>
<name>A0A1G9ITZ2_9ACTN</name>
<dbReference type="STRING" id="633440.SAMN05421869_12443"/>
<dbReference type="AlphaFoldDB" id="A0A1G9ITZ2"/>
<evidence type="ECO:0000256" key="1">
    <source>
        <dbReference type="SAM" id="SignalP"/>
    </source>
</evidence>
<keyword evidence="1" id="KW-0732">Signal</keyword>
<protein>
    <submittedName>
        <fullName evidence="2">Peptidase inhibitor family I36</fullName>
    </submittedName>
</protein>
<dbReference type="RefSeq" id="WP_176993625.1">
    <property type="nucleotide sequence ID" value="NZ_FNDJ01000024.1"/>
</dbReference>
<evidence type="ECO:0000313" key="3">
    <source>
        <dbReference type="Proteomes" id="UP000199202"/>
    </source>
</evidence>